<dbReference type="PANTHER" id="PTHR11705:SF91">
    <property type="entry name" value="FI01817P-RELATED"/>
    <property type="match status" value="1"/>
</dbReference>
<evidence type="ECO:0000256" key="14">
    <source>
        <dbReference type="PROSITE-ProRule" id="PRU01379"/>
    </source>
</evidence>
<keyword evidence="4" id="KW-0964">Secreted</keyword>
<proteinExistence type="inferred from homology"/>
<dbReference type="Gene3D" id="3.40.630.10">
    <property type="entry name" value="Zn peptidases"/>
    <property type="match status" value="2"/>
</dbReference>
<feature type="domain" description="Peptidase M14" evidence="16">
    <location>
        <begin position="561"/>
        <end position="857"/>
    </location>
</feature>
<dbReference type="FunFam" id="3.40.630.10:FF:000040">
    <property type="entry name" value="zinc carboxypeptidase"/>
    <property type="match status" value="2"/>
</dbReference>
<dbReference type="Pfam" id="PF00246">
    <property type="entry name" value="Peptidase_M14"/>
    <property type="match status" value="2"/>
</dbReference>
<dbReference type="PROSITE" id="PS00132">
    <property type="entry name" value="CARBOXYPEPT_ZN_1"/>
    <property type="match status" value="2"/>
</dbReference>
<keyword evidence="11" id="KW-0482">Metalloprotease</keyword>
<keyword evidence="5" id="KW-0121">Carboxypeptidase</keyword>
<keyword evidence="10" id="KW-0862">Zinc</keyword>
<dbReference type="Proteomes" id="UP000678499">
    <property type="component" value="Unassembled WGS sequence"/>
</dbReference>
<name>A0A7R9BR24_9CRUS</name>
<keyword evidence="7" id="KW-0479">Metal-binding</keyword>
<keyword evidence="12" id="KW-1015">Disulfide bond</keyword>
<dbReference type="SMART" id="SM00631">
    <property type="entry name" value="Zn_pept"/>
    <property type="match status" value="2"/>
</dbReference>
<feature type="active site" description="Proton donor/acceptor" evidence="14">
    <location>
        <position position="417"/>
    </location>
</feature>
<evidence type="ECO:0000256" key="2">
    <source>
        <dbReference type="ARBA" id="ARBA00004613"/>
    </source>
</evidence>
<keyword evidence="6" id="KW-0645">Protease</keyword>
<keyword evidence="9" id="KW-0378">Hydrolase</keyword>
<comment type="subcellular location">
    <subcellularLocation>
        <location evidence="2">Secreted</location>
    </subcellularLocation>
</comment>
<dbReference type="GO" id="GO:0004181">
    <property type="term" value="F:metallocarboxypeptidase activity"/>
    <property type="evidence" value="ECO:0007669"/>
    <property type="project" value="InterPro"/>
</dbReference>
<dbReference type="GO" id="GO:0005615">
    <property type="term" value="C:extracellular space"/>
    <property type="evidence" value="ECO:0007669"/>
    <property type="project" value="TreeGrafter"/>
</dbReference>
<comment type="cofactor">
    <cofactor evidence="1">
        <name>Zn(2+)</name>
        <dbReference type="ChEBI" id="CHEBI:29105"/>
    </cofactor>
</comment>
<dbReference type="AlphaFoldDB" id="A0A7R9BR24"/>
<evidence type="ECO:0000313" key="18">
    <source>
        <dbReference type="Proteomes" id="UP000678499"/>
    </source>
</evidence>
<dbReference type="CDD" id="cd03860">
    <property type="entry name" value="M14_CP_A-B_like"/>
    <property type="match status" value="2"/>
</dbReference>
<dbReference type="PANTHER" id="PTHR11705">
    <property type="entry name" value="PROTEASE FAMILY M14 CARBOXYPEPTIDASE A,B"/>
    <property type="match status" value="1"/>
</dbReference>
<dbReference type="SUPFAM" id="SSF53187">
    <property type="entry name" value="Zn-dependent exopeptidases"/>
    <property type="match status" value="2"/>
</dbReference>
<dbReference type="Gene3D" id="3.30.70.340">
    <property type="entry name" value="Metallocarboxypeptidase-like"/>
    <property type="match status" value="2"/>
</dbReference>
<feature type="domain" description="Peptidase M14" evidence="16">
    <location>
        <begin position="155"/>
        <end position="451"/>
    </location>
</feature>
<accession>A0A7R9BR24</accession>
<sequence length="862" mass="99091">MANAWFYHLLLVFVTSCNWVYQADAYDIEFVDYSSTLPRIHGHTVIRTVLENAEKKFELMKTLNISKCFDDVDSKDKVEEIHWWHDPRRPHPEDSIETGNHHMDIFASPRKAKEIQTLLKRSNLTAVTLIDDVHRLFKRGMPKKRRRSNRMTWTNYQSAATINRFLDLVAKKVPHATTEVIGKTAEGRELKVLKLNTNNAAKAFWIDGGIHAREWISPAVVTFIIKEFVSNYSRHKTVIDSYQWYFLPLMNPDGYEYSRTKDRMWRKTRSPSLRKGGCVGVDANRNWNHKWMVVGASQDTCSEVYAGPYPESEKCVVAVRDYVLKKLKPRKDVQLVAFYTFHSYYQGWMSPWGWTYATPQRHDELIRVAKAGVNAIKRVSGNVFVTGTAGSLTGKASGASDDWAFGVAKIPFVYTIELRDRGRYKFVLPARQIQPSGVEMVAGVEASAYTVIRTVLDSAEKKLELMKTLNISKSFDEVDSKDKVEEIHWWHDPRRPHPEDSIETGNQHMDIFASPRKAKEIRTLFNQNNLTVETLVDDVHRLFKRGAFRKRRQTMQMSWTEYHSADTINKFLDDVAMKFHYATTEVIGRTAEGRELKVLKLNTNNADKAFWIDGGIHAREWISPAVVTFIIHEFVNNYCKHQDVIDSYQWHFLPIVNPDGYEYSRTNDRMWRKTRSSSLRKGGCVGVDANRNWNHKWMVVGASQDTCSEVYAGPYPESEKCVVAVRDYVLKKLKPRKDVQLVAFYTFHSYYQGWMSPWGWTEELPERHKELIQVAQKGVEAVKSVYGTEFVTGNAGSLTGTASGASDDWAFGVAKIPFVYTIELRDRGRYKFVLPADQIHPSGVEMVAGVKASALEILKILK</sequence>
<comment type="function">
    <text evidence="13">Involved in the digestion of the blood meal.</text>
</comment>
<keyword evidence="8 15" id="KW-0732">Signal</keyword>
<dbReference type="OrthoDB" id="3626597at2759"/>
<comment type="similarity">
    <text evidence="3 14">Belongs to the peptidase M14 family.</text>
</comment>
<feature type="chain" id="PRO_5036210312" description="Peptidase M14 domain-containing protein" evidence="15">
    <location>
        <begin position="26"/>
        <end position="862"/>
    </location>
</feature>
<evidence type="ECO:0000256" key="3">
    <source>
        <dbReference type="ARBA" id="ARBA00005988"/>
    </source>
</evidence>
<evidence type="ECO:0000256" key="8">
    <source>
        <dbReference type="ARBA" id="ARBA00022729"/>
    </source>
</evidence>
<evidence type="ECO:0000256" key="4">
    <source>
        <dbReference type="ARBA" id="ARBA00022525"/>
    </source>
</evidence>
<evidence type="ECO:0000256" key="1">
    <source>
        <dbReference type="ARBA" id="ARBA00001947"/>
    </source>
</evidence>
<evidence type="ECO:0000256" key="10">
    <source>
        <dbReference type="ARBA" id="ARBA00022833"/>
    </source>
</evidence>
<evidence type="ECO:0000259" key="16">
    <source>
        <dbReference type="PROSITE" id="PS52035"/>
    </source>
</evidence>
<dbReference type="EMBL" id="OA883489">
    <property type="protein sequence ID" value="CAD7279044.1"/>
    <property type="molecule type" value="Genomic_DNA"/>
</dbReference>
<dbReference type="InterPro" id="IPR036990">
    <property type="entry name" value="M14A-like_propep"/>
</dbReference>
<dbReference type="InterPro" id="IPR057246">
    <property type="entry name" value="CARBOXYPEPT_ZN_1"/>
</dbReference>
<dbReference type="PROSITE" id="PS52035">
    <property type="entry name" value="PEPTIDASE_M14"/>
    <property type="match status" value="2"/>
</dbReference>
<feature type="active site" description="Proton donor/acceptor" evidence="14">
    <location>
        <position position="823"/>
    </location>
</feature>
<evidence type="ECO:0000256" key="7">
    <source>
        <dbReference type="ARBA" id="ARBA00022723"/>
    </source>
</evidence>
<protein>
    <recommendedName>
        <fullName evidence="16">Peptidase M14 domain-containing protein</fullName>
    </recommendedName>
</protein>
<reference evidence="17" key="1">
    <citation type="submission" date="2020-11" db="EMBL/GenBank/DDBJ databases">
        <authorList>
            <person name="Tran Van P."/>
        </authorList>
    </citation>
    <scope>NUCLEOTIDE SEQUENCE</scope>
</reference>
<dbReference type="PRINTS" id="PR00765">
    <property type="entry name" value="CRBOXYPTASEA"/>
</dbReference>
<evidence type="ECO:0000256" key="5">
    <source>
        <dbReference type="ARBA" id="ARBA00022645"/>
    </source>
</evidence>
<keyword evidence="18" id="KW-1185">Reference proteome</keyword>
<dbReference type="GO" id="GO:0008270">
    <property type="term" value="F:zinc ion binding"/>
    <property type="evidence" value="ECO:0007669"/>
    <property type="project" value="InterPro"/>
</dbReference>
<feature type="signal peptide" evidence="15">
    <location>
        <begin position="1"/>
        <end position="25"/>
    </location>
</feature>
<evidence type="ECO:0000256" key="6">
    <source>
        <dbReference type="ARBA" id="ARBA00022670"/>
    </source>
</evidence>
<dbReference type="EMBL" id="CAJPEX010001452">
    <property type="protein sequence ID" value="CAG0919196.1"/>
    <property type="molecule type" value="Genomic_DNA"/>
</dbReference>
<evidence type="ECO:0000313" key="17">
    <source>
        <dbReference type="EMBL" id="CAD7279044.1"/>
    </source>
</evidence>
<evidence type="ECO:0000256" key="13">
    <source>
        <dbReference type="ARBA" id="ARBA00057299"/>
    </source>
</evidence>
<evidence type="ECO:0000256" key="9">
    <source>
        <dbReference type="ARBA" id="ARBA00022801"/>
    </source>
</evidence>
<evidence type="ECO:0000256" key="15">
    <source>
        <dbReference type="SAM" id="SignalP"/>
    </source>
</evidence>
<organism evidence="17">
    <name type="scientific">Notodromas monacha</name>
    <dbReference type="NCBI Taxonomy" id="399045"/>
    <lineage>
        <taxon>Eukaryota</taxon>
        <taxon>Metazoa</taxon>
        <taxon>Ecdysozoa</taxon>
        <taxon>Arthropoda</taxon>
        <taxon>Crustacea</taxon>
        <taxon>Oligostraca</taxon>
        <taxon>Ostracoda</taxon>
        <taxon>Podocopa</taxon>
        <taxon>Podocopida</taxon>
        <taxon>Cypridocopina</taxon>
        <taxon>Cypridoidea</taxon>
        <taxon>Cyprididae</taxon>
        <taxon>Notodromas</taxon>
    </lineage>
</organism>
<gene>
    <name evidence="17" type="ORF">NMOB1V02_LOCUS6730</name>
</gene>
<dbReference type="GO" id="GO:0006508">
    <property type="term" value="P:proteolysis"/>
    <property type="evidence" value="ECO:0007669"/>
    <property type="project" value="UniProtKB-KW"/>
</dbReference>
<evidence type="ECO:0000256" key="11">
    <source>
        <dbReference type="ARBA" id="ARBA00023049"/>
    </source>
</evidence>
<evidence type="ECO:0000256" key="12">
    <source>
        <dbReference type="ARBA" id="ARBA00023157"/>
    </source>
</evidence>
<dbReference type="InterPro" id="IPR000834">
    <property type="entry name" value="Peptidase_M14"/>
</dbReference>